<dbReference type="EMBL" id="VUNS01000002">
    <property type="protein sequence ID" value="MST95941.1"/>
    <property type="molecule type" value="Genomic_DNA"/>
</dbReference>
<dbReference type="InterPro" id="IPR006102">
    <property type="entry name" value="Ig-like_GH2"/>
</dbReference>
<evidence type="ECO:0000313" key="8">
    <source>
        <dbReference type="EMBL" id="MST95941.1"/>
    </source>
</evidence>
<dbReference type="Pfam" id="PF00703">
    <property type="entry name" value="Glyco_hydro_2"/>
    <property type="match status" value="1"/>
</dbReference>
<evidence type="ECO:0000256" key="1">
    <source>
        <dbReference type="ARBA" id="ARBA00007401"/>
    </source>
</evidence>
<dbReference type="SUPFAM" id="SSF49785">
    <property type="entry name" value="Galactose-binding domain-like"/>
    <property type="match status" value="1"/>
</dbReference>
<gene>
    <name evidence="8" type="ORF">FYJ85_02640</name>
</gene>
<comment type="caution">
    <text evidence="8">The sequence shown here is derived from an EMBL/GenBank/DDBJ whole genome shotgun (WGS) entry which is preliminary data.</text>
</comment>
<organism evidence="8 9">
    <name type="scientific">Victivallis lenta</name>
    <dbReference type="NCBI Taxonomy" id="2606640"/>
    <lineage>
        <taxon>Bacteria</taxon>
        <taxon>Pseudomonadati</taxon>
        <taxon>Lentisphaerota</taxon>
        <taxon>Lentisphaeria</taxon>
        <taxon>Victivallales</taxon>
        <taxon>Victivallaceae</taxon>
        <taxon>Victivallis</taxon>
    </lineage>
</organism>
<dbReference type="InterPro" id="IPR017853">
    <property type="entry name" value="GH"/>
</dbReference>
<dbReference type="InterPro" id="IPR006104">
    <property type="entry name" value="Glyco_hydro_2_N"/>
</dbReference>
<evidence type="ECO:0000259" key="5">
    <source>
        <dbReference type="Pfam" id="PF00703"/>
    </source>
</evidence>
<dbReference type="GO" id="GO:0004553">
    <property type="term" value="F:hydrolase activity, hydrolyzing O-glycosyl compounds"/>
    <property type="evidence" value="ECO:0007669"/>
    <property type="project" value="InterPro"/>
</dbReference>
<dbReference type="InterPro" id="IPR013783">
    <property type="entry name" value="Ig-like_fold"/>
</dbReference>
<dbReference type="PANTHER" id="PTHR42732">
    <property type="entry name" value="BETA-GALACTOSIDASE"/>
    <property type="match status" value="1"/>
</dbReference>
<dbReference type="InterPro" id="IPR006103">
    <property type="entry name" value="Glyco_hydro_2_cat"/>
</dbReference>
<proteinExistence type="inferred from homology"/>
<keyword evidence="4" id="KW-0732">Signal</keyword>
<evidence type="ECO:0008006" key="10">
    <source>
        <dbReference type="Google" id="ProtNLM"/>
    </source>
</evidence>
<protein>
    <recommendedName>
        <fullName evidence="10">Beta-galactosidase</fullName>
    </recommendedName>
</protein>
<dbReference type="SUPFAM" id="SSF51445">
    <property type="entry name" value="(Trans)glycosidases"/>
    <property type="match status" value="1"/>
</dbReference>
<comment type="similarity">
    <text evidence="1">Belongs to the glycosyl hydrolase 2 family.</text>
</comment>
<dbReference type="Proteomes" id="UP000435649">
    <property type="component" value="Unassembled WGS sequence"/>
</dbReference>
<reference evidence="8 9" key="1">
    <citation type="submission" date="2019-08" db="EMBL/GenBank/DDBJ databases">
        <title>In-depth cultivation of the pig gut microbiome towards novel bacterial diversity and tailored functional studies.</title>
        <authorList>
            <person name="Wylensek D."/>
            <person name="Hitch T.C.A."/>
            <person name="Clavel T."/>
        </authorList>
    </citation>
    <scope>NUCLEOTIDE SEQUENCE [LARGE SCALE GENOMIC DNA]</scope>
    <source>
        <strain evidence="8 9">BBE-744-WT-12</strain>
    </source>
</reference>
<name>A0A844FZU5_9BACT</name>
<dbReference type="InterPro" id="IPR036156">
    <property type="entry name" value="Beta-gal/glucu_dom_sf"/>
</dbReference>
<keyword evidence="3" id="KW-0326">Glycosidase</keyword>
<dbReference type="Gene3D" id="3.20.20.80">
    <property type="entry name" value="Glycosidases"/>
    <property type="match status" value="1"/>
</dbReference>
<accession>A0A844FZU5</accession>
<dbReference type="InterPro" id="IPR051913">
    <property type="entry name" value="GH2_Domain-Containing"/>
</dbReference>
<keyword evidence="2" id="KW-0378">Hydrolase</keyword>
<feature type="domain" description="Glycosyl hydrolases family 2 sugar binding" evidence="7">
    <location>
        <begin position="639"/>
        <end position="707"/>
    </location>
</feature>
<evidence type="ECO:0000313" key="9">
    <source>
        <dbReference type="Proteomes" id="UP000435649"/>
    </source>
</evidence>
<sequence>MRRTIWVVLLTMFAGIAWAAEISIAGFLPDPGFERKHEPNAQLNAEGVKEIHGWSARPEKGNPWTSVSYVDRGGRTLGERSPAIEPAEGNSYLRMFTFKSCSWLVLASPEFPVKKGNSYGVAFQVSADRSAPMAKMRLSLEVNWKQYCTETYDLIRLEPGWNTVVYRAAYQGPDGMARLVIRCEREENATGGALNFDGFRAPAPGEANGMGTAAGSEVDGFAVALPFGGGSQPVRNVSLGKGPKQFRLGAPAGRYRLLVNVKSSDRSGNEGDSMFGGYNYWMPENVYRFRLDGRELAPEISGRMVKAAGRDEDGNGIYTGWLWFRDPVEVQPDSELSVECSRAGGFVTQIVLLNETEWKAEQLRMSNLFCSPPGKGFGDAWAAAVKRPERFFPVDSLRYFVKGLETFGKRGVFPSSLSGFLSEGTALADRVTAYVGQRHGSAEEGAALADAWNAYRDRLRREFAAQFSDRAGNCIAEAAGMEKGANPNCHAGREAAFWAGIARRYFEAASKELKTPATDSGVYDFAFFTRILTDLDNGSRYLEKARKFMKQPQETVEFPEFFVERDASLPEHRLGGTERLLLSGVWQFAPGRPDVLPDKWVDVPIPNDSPFAFYNMANISDEEFGRAAGAYWRAASIREAWFRTSFTVPAGWNGERLFLKFDEVMMCADVFVNGRFAGRHCGGLIPFELDVTAFAVPGKENHLHVFVASSEKVAMGEPSDVPRYHKLKAHYLYPVTEAHAYPLRISGDVELLARPPVRAEDVYIRTLLAGRKIIVRTTLVNDGNAPAEAVLNAEVRDGETQLLVLPEQRVTLAPGGEKTVEAEAAFEKPKLWGVGGEYGDPHNRYTLVSSVTTAERSAVAHTLFAFREAEIRGRKLFLNGKEFAVQGSSSTVTERVTARNNKHAELFLNRARKEAHINFLRYHRFNLHDWLVAACDDAGILSEGEGPWWNLFAPVDINGEANYDDPVWLENCREYYVKTMRKFRNAPSMLFFSLENETLDAANHRAIARFRKWAQAEAPHMILMNHSHASAMLPEAPVAVLHDYDLGNARLAEYARNAKKPVVIGEFWNPEVSKAIQDARQARGAERLMKMWLERTVRAYQKAGADGVMPYTFTGLGGISTKRDGNSCGPWSDLYMAEPRQVFSVPVEWPAFSGGGGIRAEKVWLDYMTMRHPVNFFDPLRPAYTLSGVADAYRNVFRQVPGTEVRRSPELLVEVRSGSGPLSGVNVWVEGPEFGRRAVKADTEGRAWFFFGRPGTCTVSVEAAGKVLRRKIELGCTPLGGPGWAYLPRLRFDVEQGEAEFLPGKNTTGVVAAAKMRKTQKIALRPDKSAYDGLPAVGPEGFIRRWLVLGPFPNYASRTNLKDDGLDRDFLGGEAQLVPSLELPPVKAEFKRNPEAFWAPGLLSLRWDWLISPKDTVDLTGAFLIDHPGLEGIIQFIFGYAACYVKSETERDAVLTIGSDDGYKIWLNGDMIGKLRTYRGCKPDENRIPVRLKAGWNRLLVKIEQETGGYEFALRFLDPAGKPLVLETSLTPPVPVAAVTRGGFVRDWMLLGPFPNAGERPKCVGLETAFLKDEEGAVPDAGAYKAEFPAYEKAYYEPGIVVNRWKAHRAAADGMVDLGSAFVRADVPGLDVSPLQYVTGYAAAVVEAPEAGEYELAVSTFNGIRICVNGKPVIDDHIHTFNRDPNSPVLSPSFRKELRCRVRLEKGKNRLLVKADVDYGPFDFSLMFR</sequence>
<dbReference type="InterPro" id="IPR008979">
    <property type="entry name" value="Galactose-bd-like_sf"/>
</dbReference>
<evidence type="ECO:0000256" key="2">
    <source>
        <dbReference type="ARBA" id="ARBA00022801"/>
    </source>
</evidence>
<dbReference type="PANTHER" id="PTHR42732:SF1">
    <property type="entry name" value="BETA-MANNOSIDASE"/>
    <property type="match status" value="1"/>
</dbReference>
<evidence type="ECO:0000259" key="7">
    <source>
        <dbReference type="Pfam" id="PF02837"/>
    </source>
</evidence>
<dbReference type="SUPFAM" id="SSF49303">
    <property type="entry name" value="beta-Galactosidase/glucuronidase domain"/>
    <property type="match status" value="1"/>
</dbReference>
<dbReference type="GO" id="GO:0005975">
    <property type="term" value="P:carbohydrate metabolic process"/>
    <property type="evidence" value="ECO:0007669"/>
    <property type="project" value="InterPro"/>
</dbReference>
<feature type="domain" description="Glycoside hydrolase family 2 immunoglobulin-like beta-sandwich" evidence="5">
    <location>
        <begin position="758"/>
        <end position="855"/>
    </location>
</feature>
<dbReference type="Gene3D" id="2.60.40.10">
    <property type="entry name" value="Immunoglobulins"/>
    <property type="match status" value="1"/>
</dbReference>
<evidence type="ECO:0000256" key="4">
    <source>
        <dbReference type="SAM" id="SignalP"/>
    </source>
</evidence>
<feature type="signal peptide" evidence="4">
    <location>
        <begin position="1"/>
        <end position="19"/>
    </location>
</feature>
<keyword evidence="9" id="KW-1185">Reference proteome</keyword>
<feature type="domain" description="Glycoside hydrolase family 2 catalytic" evidence="6">
    <location>
        <begin position="870"/>
        <end position="1016"/>
    </location>
</feature>
<dbReference type="Pfam" id="PF02837">
    <property type="entry name" value="Glyco_hydro_2_N"/>
    <property type="match status" value="1"/>
</dbReference>
<feature type="chain" id="PRO_5032986121" description="Beta-galactosidase" evidence="4">
    <location>
        <begin position="20"/>
        <end position="1729"/>
    </location>
</feature>
<dbReference type="Pfam" id="PF02836">
    <property type="entry name" value="Glyco_hydro_2_C"/>
    <property type="match status" value="1"/>
</dbReference>
<evidence type="ECO:0000259" key="6">
    <source>
        <dbReference type="Pfam" id="PF02836"/>
    </source>
</evidence>
<dbReference type="Gene3D" id="2.60.120.260">
    <property type="entry name" value="Galactose-binding domain-like"/>
    <property type="match status" value="2"/>
</dbReference>
<dbReference type="RefSeq" id="WP_154416908.1">
    <property type="nucleotide sequence ID" value="NZ_VUNS01000002.1"/>
</dbReference>
<evidence type="ECO:0000256" key="3">
    <source>
        <dbReference type="ARBA" id="ARBA00023295"/>
    </source>
</evidence>